<comment type="caution">
    <text evidence="3">The sequence shown here is derived from an EMBL/GenBank/DDBJ whole genome shotgun (WGS) entry which is preliminary data.</text>
</comment>
<feature type="chain" id="PRO_5040408252" description="Leucine-rich repeat-containing N-terminal plant-type domain-containing protein" evidence="2">
    <location>
        <begin position="19"/>
        <end position="178"/>
    </location>
</feature>
<accession>A0A9P6Y7Q9</accession>
<feature type="compositionally biased region" description="Low complexity" evidence="1">
    <location>
        <begin position="109"/>
        <end position="120"/>
    </location>
</feature>
<sequence length="178" mass="18694">MKKSILLSLIYLATIGFGQDVTESADIGLNDSTPTTTDYITVTTTTEFTGPANAMTTDPVTVNTIATDSGEIIPSNALPTTTPAVALTTAAENTSEMPSSTIDSVSSETGATTTPVATHTPYVPPTVSPSVCKALQNWYNSLNGKNWLVSSGWDSSNMTSCCDWYSVHCNSIGKVLKV</sequence>
<evidence type="ECO:0000256" key="1">
    <source>
        <dbReference type="SAM" id="MobiDB-lite"/>
    </source>
</evidence>
<organism evidence="3 4">
    <name type="scientific">Rhizopus oryzae</name>
    <name type="common">Mucormycosis agent</name>
    <name type="synonym">Rhizopus arrhizus var. delemar</name>
    <dbReference type="NCBI Taxonomy" id="64495"/>
    <lineage>
        <taxon>Eukaryota</taxon>
        <taxon>Fungi</taxon>
        <taxon>Fungi incertae sedis</taxon>
        <taxon>Mucoromycota</taxon>
        <taxon>Mucoromycotina</taxon>
        <taxon>Mucoromycetes</taxon>
        <taxon>Mucorales</taxon>
        <taxon>Mucorineae</taxon>
        <taxon>Rhizopodaceae</taxon>
        <taxon>Rhizopus</taxon>
    </lineage>
</organism>
<protein>
    <recommendedName>
        <fullName evidence="5">Leucine-rich repeat-containing N-terminal plant-type domain-containing protein</fullName>
    </recommendedName>
</protein>
<evidence type="ECO:0000256" key="2">
    <source>
        <dbReference type="SAM" id="SignalP"/>
    </source>
</evidence>
<reference evidence="3" key="1">
    <citation type="journal article" date="2020" name="Microb. Genom.">
        <title>Genetic diversity of clinical and environmental Mucorales isolates obtained from an investigation of mucormycosis cases among solid organ transplant recipients.</title>
        <authorList>
            <person name="Nguyen M.H."/>
            <person name="Kaul D."/>
            <person name="Muto C."/>
            <person name="Cheng S.J."/>
            <person name="Richter R.A."/>
            <person name="Bruno V.M."/>
            <person name="Liu G."/>
            <person name="Beyhan S."/>
            <person name="Sundermann A.J."/>
            <person name="Mounaud S."/>
            <person name="Pasculle A.W."/>
            <person name="Nierman W.C."/>
            <person name="Driscoll E."/>
            <person name="Cumbie R."/>
            <person name="Clancy C.J."/>
            <person name="Dupont C.L."/>
        </authorList>
    </citation>
    <scope>NUCLEOTIDE SEQUENCE</scope>
    <source>
        <strain evidence="3">GL16</strain>
    </source>
</reference>
<gene>
    <name evidence="3" type="ORF">G6F51_007850</name>
</gene>
<evidence type="ECO:0000313" key="3">
    <source>
        <dbReference type="EMBL" id="KAG1541515.1"/>
    </source>
</evidence>
<dbReference type="EMBL" id="JAANIT010001223">
    <property type="protein sequence ID" value="KAG1541515.1"/>
    <property type="molecule type" value="Genomic_DNA"/>
</dbReference>
<proteinExistence type="predicted"/>
<feature type="region of interest" description="Disordered" evidence="1">
    <location>
        <begin position="92"/>
        <end position="120"/>
    </location>
</feature>
<feature type="signal peptide" evidence="2">
    <location>
        <begin position="1"/>
        <end position="18"/>
    </location>
</feature>
<name>A0A9P6Y7Q9_RHIOR</name>
<dbReference type="Proteomes" id="UP000717996">
    <property type="component" value="Unassembled WGS sequence"/>
</dbReference>
<dbReference type="OrthoDB" id="676979at2759"/>
<dbReference type="AlphaFoldDB" id="A0A9P6Y7Q9"/>
<feature type="compositionally biased region" description="Polar residues" evidence="1">
    <location>
        <begin position="92"/>
        <end position="108"/>
    </location>
</feature>
<evidence type="ECO:0000313" key="4">
    <source>
        <dbReference type="Proteomes" id="UP000717996"/>
    </source>
</evidence>
<keyword evidence="2" id="KW-0732">Signal</keyword>
<evidence type="ECO:0008006" key="5">
    <source>
        <dbReference type="Google" id="ProtNLM"/>
    </source>
</evidence>